<dbReference type="AlphaFoldDB" id="A0A9W6V779"/>
<evidence type="ECO:0000256" key="4">
    <source>
        <dbReference type="ARBA" id="ARBA00023136"/>
    </source>
</evidence>
<evidence type="ECO:0000256" key="3">
    <source>
        <dbReference type="ARBA" id="ARBA00022989"/>
    </source>
</evidence>
<dbReference type="CDD" id="cd17321">
    <property type="entry name" value="MFS_MMR_MDR_like"/>
    <property type="match status" value="1"/>
</dbReference>
<keyword evidence="6" id="KW-0732">Signal</keyword>
<feature type="transmembrane region" description="Helical" evidence="5">
    <location>
        <begin position="269"/>
        <end position="287"/>
    </location>
</feature>
<gene>
    <name evidence="8" type="ORF">Aglo03_19130</name>
</gene>
<keyword evidence="2 5" id="KW-0812">Transmembrane</keyword>
<accession>A0A9W6V779</accession>
<evidence type="ECO:0000256" key="5">
    <source>
        <dbReference type="SAM" id="Phobius"/>
    </source>
</evidence>
<proteinExistence type="predicted"/>
<dbReference type="PANTHER" id="PTHR42718:SF42">
    <property type="entry name" value="EXPORT PROTEIN"/>
    <property type="match status" value="1"/>
</dbReference>
<dbReference type="Gene3D" id="1.20.1250.20">
    <property type="entry name" value="MFS general substrate transporter like domains"/>
    <property type="match status" value="1"/>
</dbReference>
<evidence type="ECO:0000259" key="7">
    <source>
        <dbReference type="PROSITE" id="PS50850"/>
    </source>
</evidence>
<dbReference type="PANTHER" id="PTHR42718">
    <property type="entry name" value="MAJOR FACILITATOR SUPERFAMILY MULTIDRUG TRANSPORTER MFSC"/>
    <property type="match status" value="1"/>
</dbReference>
<comment type="caution">
    <text evidence="8">The sequence shown here is derived from an EMBL/GenBank/DDBJ whole genome shotgun (WGS) entry which is preliminary data.</text>
</comment>
<feature type="transmembrane region" description="Helical" evidence="5">
    <location>
        <begin position="293"/>
        <end position="310"/>
    </location>
</feature>
<feature type="transmembrane region" description="Helical" evidence="5">
    <location>
        <begin position="46"/>
        <end position="62"/>
    </location>
</feature>
<feature type="domain" description="Major facilitator superfamily (MFS) profile" evidence="7">
    <location>
        <begin position="8"/>
        <end position="400"/>
    </location>
</feature>
<dbReference type="PROSITE" id="PS50850">
    <property type="entry name" value="MFS"/>
    <property type="match status" value="1"/>
</dbReference>
<feature type="transmembrane region" description="Helical" evidence="5">
    <location>
        <begin position="74"/>
        <end position="93"/>
    </location>
</feature>
<organism evidence="8 9">
    <name type="scientific">Actinokineospora globicatena</name>
    <dbReference type="NCBI Taxonomy" id="103729"/>
    <lineage>
        <taxon>Bacteria</taxon>
        <taxon>Bacillati</taxon>
        <taxon>Actinomycetota</taxon>
        <taxon>Actinomycetes</taxon>
        <taxon>Pseudonocardiales</taxon>
        <taxon>Pseudonocardiaceae</taxon>
        <taxon>Actinokineospora</taxon>
    </lineage>
</organism>
<feature type="transmembrane region" description="Helical" evidence="5">
    <location>
        <begin position="204"/>
        <end position="228"/>
    </location>
</feature>
<feature type="signal peptide" evidence="6">
    <location>
        <begin position="1"/>
        <end position="29"/>
    </location>
</feature>
<dbReference type="Pfam" id="PF07690">
    <property type="entry name" value="MFS_1"/>
    <property type="match status" value="1"/>
</dbReference>
<keyword evidence="3 5" id="KW-1133">Transmembrane helix</keyword>
<evidence type="ECO:0000313" key="9">
    <source>
        <dbReference type="Proteomes" id="UP001165042"/>
    </source>
</evidence>
<feature type="transmembrane region" description="Helical" evidence="5">
    <location>
        <begin position="162"/>
        <end position="183"/>
    </location>
</feature>
<dbReference type="InterPro" id="IPR036259">
    <property type="entry name" value="MFS_trans_sf"/>
</dbReference>
<feature type="transmembrane region" description="Helical" evidence="5">
    <location>
        <begin position="132"/>
        <end position="156"/>
    </location>
</feature>
<reference evidence="8" key="1">
    <citation type="submission" date="2023-02" db="EMBL/GenBank/DDBJ databases">
        <title>Actinokineospora globicatena NBRC 15670.</title>
        <authorList>
            <person name="Ichikawa N."/>
            <person name="Sato H."/>
            <person name="Tonouchi N."/>
        </authorList>
    </citation>
    <scope>NUCLEOTIDE SEQUENCE</scope>
    <source>
        <strain evidence="8">NBRC 15670</strain>
    </source>
</reference>
<dbReference type="SUPFAM" id="SSF103473">
    <property type="entry name" value="MFS general substrate transporter"/>
    <property type="match status" value="1"/>
</dbReference>
<evidence type="ECO:0000313" key="8">
    <source>
        <dbReference type="EMBL" id="GLW91097.1"/>
    </source>
</evidence>
<dbReference type="EMBL" id="BSSD01000002">
    <property type="protein sequence ID" value="GLW91097.1"/>
    <property type="molecule type" value="Genomic_DNA"/>
</dbReference>
<dbReference type="GO" id="GO:0005886">
    <property type="term" value="C:plasma membrane"/>
    <property type="evidence" value="ECO:0007669"/>
    <property type="project" value="UniProtKB-SubCell"/>
</dbReference>
<feature type="transmembrane region" description="Helical" evidence="5">
    <location>
        <begin position="99"/>
        <end position="120"/>
    </location>
</feature>
<dbReference type="GO" id="GO:0022857">
    <property type="term" value="F:transmembrane transporter activity"/>
    <property type="evidence" value="ECO:0007669"/>
    <property type="project" value="InterPro"/>
</dbReference>
<evidence type="ECO:0000256" key="1">
    <source>
        <dbReference type="ARBA" id="ARBA00004651"/>
    </source>
</evidence>
<evidence type="ECO:0000256" key="2">
    <source>
        <dbReference type="ARBA" id="ARBA00022692"/>
    </source>
</evidence>
<evidence type="ECO:0000256" key="6">
    <source>
        <dbReference type="SAM" id="SignalP"/>
    </source>
</evidence>
<feature type="transmembrane region" description="Helical" evidence="5">
    <location>
        <begin position="234"/>
        <end position="257"/>
    </location>
</feature>
<keyword evidence="9" id="KW-1185">Reference proteome</keyword>
<name>A0A9W6V779_9PSEU</name>
<feature type="chain" id="PRO_5040745667" evidence="6">
    <location>
        <begin position="30"/>
        <end position="411"/>
    </location>
</feature>
<feature type="transmembrane region" description="Helical" evidence="5">
    <location>
        <begin position="372"/>
        <end position="393"/>
    </location>
</feature>
<comment type="subcellular location">
    <subcellularLocation>
        <location evidence="1">Cell membrane</location>
        <topology evidence="1">Multi-pass membrane protein</topology>
    </subcellularLocation>
</comment>
<dbReference type="PRINTS" id="PR01036">
    <property type="entry name" value="TCRTETB"/>
</dbReference>
<dbReference type="InterPro" id="IPR020846">
    <property type="entry name" value="MFS_dom"/>
</dbReference>
<feature type="transmembrane region" description="Helical" evidence="5">
    <location>
        <begin position="340"/>
        <end position="360"/>
    </location>
</feature>
<sequence>MAMTKRAALAALTLSMLLPSLSTSIASVAAPTLAVAFDATFAEVQWVVLAFLVAVTALTVLAGHLGDTTGRRRLFLVGIALFGVMSAACAAAPSLGALVAARAGQGVGAAIMMALTAAFVSEAVPRERIGTAMGLLGTVSAVGTAMGPPLGGALIAAFGWQAIFLVAVPLSAVAFTLAVRHLPDPPKAPRARLSAAVLRDRTRAANLLLSAIVTTVLMSTLVVGPFYLTGGLGLDTAVVGAVMAAGPLVAALGGLPAGRVVDWLGTRRTTLLGLGGMAAGCLALATLPASLGIPGYVIPVVVITGSFAQFQAANSTEVVAGAPATSRGAVSGMLALSRQVGLILGTSAMGWVFTAAAGTADVTGATPGDVATALRTTFVVGAALIACAIGVAITTRRSVSSRMGETVPTRV</sequence>
<dbReference type="Proteomes" id="UP001165042">
    <property type="component" value="Unassembled WGS sequence"/>
</dbReference>
<dbReference type="InterPro" id="IPR011701">
    <property type="entry name" value="MFS"/>
</dbReference>
<keyword evidence="4 5" id="KW-0472">Membrane</keyword>
<protein>
    <submittedName>
        <fullName evidence="8">MFS transporter</fullName>
    </submittedName>
</protein>